<evidence type="ECO:0000313" key="1">
    <source>
        <dbReference type="EMBL" id="PTQ30287.1"/>
    </source>
</evidence>
<dbReference type="Gramene" id="Mp4g19860.1">
    <property type="protein sequence ID" value="Mp4g19860.1.cds1"/>
    <property type="gene ID" value="Mp4g19860"/>
</dbReference>
<protein>
    <submittedName>
        <fullName evidence="1">Uncharacterized protein</fullName>
    </submittedName>
</protein>
<dbReference type="Proteomes" id="UP000244005">
    <property type="component" value="Unassembled WGS sequence"/>
</dbReference>
<dbReference type="AlphaFoldDB" id="A0A2R6W8V5"/>
<gene>
    <name evidence="1" type="ORF">MARPO_0126s0008</name>
</gene>
<proteinExistence type="predicted"/>
<sequence length="59" mass="6979">MRQEYVEFPGAFKSQTTSKFTKTGRNKNISFFHVCRDPKVHRDPWPGDRAFIKVCVIYL</sequence>
<evidence type="ECO:0000313" key="2">
    <source>
        <dbReference type="Proteomes" id="UP000244005"/>
    </source>
</evidence>
<reference evidence="2" key="1">
    <citation type="journal article" date="2017" name="Cell">
        <title>Insights into land plant evolution garnered from the Marchantia polymorpha genome.</title>
        <authorList>
            <person name="Bowman J.L."/>
            <person name="Kohchi T."/>
            <person name="Yamato K.T."/>
            <person name="Jenkins J."/>
            <person name="Shu S."/>
            <person name="Ishizaki K."/>
            <person name="Yamaoka S."/>
            <person name="Nishihama R."/>
            <person name="Nakamura Y."/>
            <person name="Berger F."/>
            <person name="Adam C."/>
            <person name="Aki S.S."/>
            <person name="Althoff F."/>
            <person name="Araki T."/>
            <person name="Arteaga-Vazquez M.A."/>
            <person name="Balasubrmanian S."/>
            <person name="Barry K."/>
            <person name="Bauer D."/>
            <person name="Boehm C.R."/>
            <person name="Briginshaw L."/>
            <person name="Caballero-Perez J."/>
            <person name="Catarino B."/>
            <person name="Chen F."/>
            <person name="Chiyoda S."/>
            <person name="Chovatia M."/>
            <person name="Davies K.M."/>
            <person name="Delmans M."/>
            <person name="Demura T."/>
            <person name="Dierschke T."/>
            <person name="Dolan L."/>
            <person name="Dorantes-Acosta A.E."/>
            <person name="Eklund D.M."/>
            <person name="Florent S.N."/>
            <person name="Flores-Sandoval E."/>
            <person name="Fujiyama A."/>
            <person name="Fukuzawa H."/>
            <person name="Galik B."/>
            <person name="Grimanelli D."/>
            <person name="Grimwood J."/>
            <person name="Grossniklaus U."/>
            <person name="Hamada T."/>
            <person name="Haseloff J."/>
            <person name="Hetherington A.J."/>
            <person name="Higo A."/>
            <person name="Hirakawa Y."/>
            <person name="Hundley H.N."/>
            <person name="Ikeda Y."/>
            <person name="Inoue K."/>
            <person name="Inoue S.I."/>
            <person name="Ishida S."/>
            <person name="Jia Q."/>
            <person name="Kakita M."/>
            <person name="Kanazawa T."/>
            <person name="Kawai Y."/>
            <person name="Kawashima T."/>
            <person name="Kennedy M."/>
            <person name="Kinose K."/>
            <person name="Kinoshita T."/>
            <person name="Kohara Y."/>
            <person name="Koide E."/>
            <person name="Komatsu K."/>
            <person name="Kopischke S."/>
            <person name="Kubo M."/>
            <person name="Kyozuka J."/>
            <person name="Lagercrantz U."/>
            <person name="Lin S.S."/>
            <person name="Lindquist E."/>
            <person name="Lipzen A.M."/>
            <person name="Lu C.W."/>
            <person name="De Luna E."/>
            <person name="Martienssen R.A."/>
            <person name="Minamino N."/>
            <person name="Mizutani M."/>
            <person name="Mizutani M."/>
            <person name="Mochizuki N."/>
            <person name="Monte I."/>
            <person name="Mosher R."/>
            <person name="Nagasaki H."/>
            <person name="Nakagami H."/>
            <person name="Naramoto S."/>
            <person name="Nishitani K."/>
            <person name="Ohtani M."/>
            <person name="Okamoto T."/>
            <person name="Okumura M."/>
            <person name="Phillips J."/>
            <person name="Pollak B."/>
            <person name="Reinders A."/>
            <person name="Rovekamp M."/>
            <person name="Sano R."/>
            <person name="Sawa S."/>
            <person name="Schmid M.W."/>
            <person name="Shirakawa M."/>
            <person name="Solano R."/>
            <person name="Spunde A."/>
            <person name="Suetsugu N."/>
            <person name="Sugano S."/>
            <person name="Sugiyama A."/>
            <person name="Sun R."/>
            <person name="Suzuki Y."/>
            <person name="Takenaka M."/>
            <person name="Takezawa D."/>
            <person name="Tomogane H."/>
            <person name="Tsuzuki M."/>
            <person name="Ueda T."/>
            <person name="Umeda M."/>
            <person name="Ward J.M."/>
            <person name="Watanabe Y."/>
            <person name="Yazaki K."/>
            <person name="Yokoyama R."/>
            <person name="Yoshitake Y."/>
            <person name="Yotsui I."/>
            <person name="Zachgo S."/>
            <person name="Schmutz J."/>
        </authorList>
    </citation>
    <scope>NUCLEOTIDE SEQUENCE [LARGE SCALE GENOMIC DNA]</scope>
    <source>
        <strain evidence="2">Tak-1</strain>
    </source>
</reference>
<keyword evidence="2" id="KW-1185">Reference proteome</keyword>
<organism evidence="1 2">
    <name type="scientific">Marchantia polymorpha</name>
    <name type="common">Common liverwort</name>
    <name type="synonym">Marchantia aquatica</name>
    <dbReference type="NCBI Taxonomy" id="3197"/>
    <lineage>
        <taxon>Eukaryota</taxon>
        <taxon>Viridiplantae</taxon>
        <taxon>Streptophyta</taxon>
        <taxon>Embryophyta</taxon>
        <taxon>Marchantiophyta</taxon>
        <taxon>Marchantiopsida</taxon>
        <taxon>Marchantiidae</taxon>
        <taxon>Marchantiales</taxon>
        <taxon>Marchantiaceae</taxon>
        <taxon>Marchantia</taxon>
    </lineage>
</organism>
<name>A0A2R6W8V5_MARPO</name>
<dbReference type="EMBL" id="KZ772798">
    <property type="protein sequence ID" value="PTQ30287.1"/>
    <property type="molecule type" value="Genomic_DNA"/>
</dbReference>
<accession>A0A2R6W8V5</accession>